<dbReference type="OrthoDB" id="445362at2759"/>
<accession>A0A2G5BBZ6</accession>
<dbReference type="GO" id="GO:0000147">
    <property type="term" value="P:actin cortical patch assembly"/>
    <property type="evidence" value="ECO:0007669"/>
    <property type="project" value="TreeGrafter"/>
</dbReference>
<evidence type="ECO:0000313" key="4">
    <source>
        <dbReference type="Proteomes" id="UP000242474"/>
    </source>
</evidence>
<feature type="compositionally biased region" description="Acidic residues" evidence="1">
    <location>
        <begin position="826"/>
        <end position="843"/>
    </location>
</feature>
<dbReference type="InterPro" id="IPR018556">
    <property type="entry name" value="SPIN90/Ldb17_LRD"/>
</dbReference>
<feature type="domain" description="SPIN90/Ldb17 leucine-rich" evidence="2">
    <location>
        <begin position="426"/>
        <end position="535"/>
    </location>
</feature>
<dbReference type="GO" id="GO:0030479">
    <property type="term" value="C:actin cortical patch"/>
    <property type="evidence" value="ECO:0007669"/>
    <property type="project" value="TreeGrafter"/>
</dbReference>
<dbReference type="AlphaFoldDB" id="A0A2G5BBZ6"/>
<proteinExistence type="predicted"/>
<feature type="compositionally biased region" description="Basic and acidic residues" evidence="1">
    <location>
        <begin position="680"/>
        <end position="689"/>
    </location>
</feature>
<dbReference type="PANTHER" id="PTHR13357:SF1">
    <property type="entry name" value="NCK-INTERACTING PROTEIN WITH SH3 DOMAIN"/>
    <property type="match status" value="1"/>
</dbReference>
<gene>
    <name evidence="3" type="ORF">COEREDRAFT_8322</name>
</gene>
<evidence type="ECO:0000313" key="3">
    <source>
        <dbReference type="EMBL" id="PIA16533.1"/>
    </source>
</evidence>
<dbReference type="EMBL" id="KZ303499">
    <property type="protein sequence ID" value="PIA16533.1"/>
    <property type="molecule type" value="Genomic_DNA"/>
</dbReference>
<feature type="region of interest" description="Disordered" evidence="1">
    <location>
        <begin position="554"/>
        <end position="591"/>
    </location>
</feature>
<dbReference type="GO" id="GO:0006897">
    <property type="term" value="P:endocytosis"/>
    <property type="evidence" value="ECO:0007669"/>
    <property type="project" value="TreeGrafter"/>
</dbReference>
<feature type="compositionally biased region" description="Low complexity" evidence="1">
    <location>
        <begin position="554"/>
        <end position="565"/>
    </location>
</feature>
<dbReference type="Pfam" id="PF09431">
    <property type="entry name" value="SPIN90_LRD"/>
    <property type="match status" value="1"/>
</dbReference>
<sequence>MEAPEQPTVGALLERKTENGTWSGNEAKSLAGATELPLRRAASSRFSELLDSSVDYQAYRQGCRQQVDLQPQFDTLRDAEEELRSVLHDKTFVQQCPDDKIAAENVALAVDWFGSALEQQFDGDEPFENADFLRFCCMFFASPLYENNARLVQRHVVKRTYAELSGTCGAELWVLLALLHLIREFQTDTLELCRDGGLFPLLQRLVISDGERRQHVLAMSLMFEIAQAVRLSASDVACVTEELLQFLLDYVERMRYAESEVYNNTATKLVLALDEQLHVKPGPSPPLSYGPIGNIGDENMLALLAGSAQHSHRRRCSRRPNGTVFVQPMSPPSIYQQQQQPPQLLGRSGAMRSHHTRAASTCLPAAGAATAVDDSTDINGYYPVPAQQEKLGDEQQLSRSRSTDLRMQVLPAYERDGQLELATEDSISHPSVVAMLAKRARGCKTFVENLVFLLNRETDPATQRLILGMLAGILTDADTAQILYTNDLNVLTDIVIRELSNLSDTEQQQRRVYLQVVCALLRNPAYLAARHRLPDIELCLVTLLRQLLVSSQPASSSRRGSLSDSSTRHSLTLSDLTPPVAGSTRSGAVSPAVSAASGETCCARPDHERHCSTLALKNMRRPPPPPPPVASRTHTPLPSPMDHTRRRRPPPPPPSPQSQNASRRPTPVSSPLRVSFSDARNQEPTDLRPSRRRPPPPPPSSRPYSQQCTPAATKTTLHIPPPPLPPRTEARRHRPEHTGIRRQLSVKRSVSRYKRNSTAHASTQPPKPPSRRFDHASTSAASISPLVEGTYEEENPTDKLPPSKHSDKHPLPANAIDAGGEASGSTDEDDDDTMQLESVEDSLEERRASRRLVADALRACHEARILASSLALIQHKRLALIVHAIGREMRFRTLTGVQRHKLTNALFVAGVVSAIGTVTGTNLLGCPAANRNKRLDNEIQEQTSSTCDPRELDGLVERRFFGGKLEPISKPKSS</sequence>
<dbReference type="PANTHER" id="PTHR13357">
    <property type="entry name" value="SH3 ADAPTER PROTEIN SPIN90 NCK INTERACTING PROTEIN WITH SH3 DOMAIN"/>
    <property type="match status" value="1"/>
</dbReference>
<dbReference type="GO" id="GO:0051666">
    <property type="term" value="P:actin cortical patch localization"/>
    <property type="evidence" value="ECO:0007669"/>
    <property type="project" value="TreeGrafter"/>
</dbReference>
<protein>
    <recommendedName>
        <fullName evidence="2">SPIN90/Ldb17 leucine-rich domain-containing protein</fullName>
    </recommendedName>
</protein>
<feature type="region of interest" description="Disordered" evidence="1">
    <location>
        <begin position="617"/>
        <end position="845"/>
    </location>
</feature>
<dbReference type="Proteomes" id="UP000242474">
    <property type="component" value="Unassembled WGS sequence"/>
</dbReference>
<feature type="compositionally biased region" description="Polar residues" evidence="1">
    <location>
        <begin position="704"/>
        <end position="716"/>
    </location>
</feature>
<dbReference type="GO" id="GO:0071933">
    <property type="term" value="F:Arp2/3 complex binding"/>
    <property type="evidence" value="ECO:0007669"/>
    <property type="project" value="TreeGrafter"/>
</dbReference>
<dbReference type="STRING" id="763665.A0A2G5BBZ6"/>
<organism evidence="3 4">
    <name type="scientific">Coemansia reversa (strain ATCC 12441 / NRRL 1564)</name>
    <dbReference type="NCBI Taxonomy" id="763665"/>
    <lineage>
        <taxon>Eukaryota</taxon>
        <taxon>Fungi</taxon>
        <taxon>Fungi incertae sedis</taxon>
        <taxon>Zoopagomycota</taxon>
        <taxon>Kickxellomycotina</taxon>
        <taxon>Kickxellomycetes</taxon>
        <taxon>Kickxellales</taxon>
        <taxon>Kickxellaceae</taxon>
        <taxon>Coemansia</taxon>
    </lineage>
</organism>
<keyword evidence="4" id="KW-1185">Reference proteome</keyword>
<feature type="region of interest" description="Disordered" evidence="1">
    <location>
        <begin position="1"/>
        <end position="28"/>
    </location>
</feature>
<evidence type="ECO:0000259" key="2">
    <source>
        <dbReference type="Pfam" id="PF09431"/>
    </source>
</evidence>
<name>A0A2G5BBZ6_COERN</name>
<reference evidence="3 4" key="1">
    <citation type="journal article" date="2015" name="Genome Biol. Evol.">
        <title>Phylogenomic analyses indicate that early fungi evolved digesting cell walls of algal ancestors of land plants.</title>
        <authorList>
            <person name="Chang Y."/>
            <person name="Wang S."/>
            <person name="Sekimoto S."/>
            <person name="Aerts A.L."/>
            <person name="Choi C."/>
            <person name="Clum A."/>
            <person name="LaButti K.M."/>
            <person name="Lindquist E.A."/>
            <person name="Yee Ngan C."/>
            <person name="Ohm R.A."/>
            <person name="Salamov A.A."/>
            <person name="Grigoriev I.V."/>
            <person name="Spatafora J.W."/>
            <person name="Berbee M.L."/>
        </authorList>
    </citation>
    <scope>NUCLEOTIDE SEQUENCE [LARGE SCALE GENOMIC DNA]</scope>
    <source>
        <strain evidence="3 4">NRRL 1564</strain>
    </source>
</reference>
<evidence type="ECO:0000256" key="1">
    <source>
        <dbReference type="SAM" id="MobiDB-lite"/>
    </source>
</evidence>
<dbReference type="InterPro" id="IPR030125">
    <property type="entry name" value="SPIN90/Ldb17"/>
</dbReference>